<keyword evidence="3" id="KW-0812">Transmembrane</keyword>
<feature type="compositionally biased region" description="Basic residues" evidence="2">
    <location>
        <begin position="378"/>
        <end position="390"/>
    </location>
</feature>
<evidence type="ECO:0000256" key="3">
    <source>
        <dbReference type="SAM" id="Phobius"/>
    </source>
</evidence>
<dbReference type="Proteomes" id="UP001652641">
    <property type="component" value="Chromosome 1"/>
</dbReference>
<evidence type="ECO:0000313" key="4">
    <source>
        <dbReference type="Proteomes" id="UP001652641"/>
    </source>
</evidence>
<dbReference type="InterPro" id="IPR036410">
    <property type="entry name" value="HSP_DnaJ_Cys-rich_dom_sf"/>
</dbReference>
<proteinExistence type="predicted"/>
<accession>A0ABM4ZPZ5</accession>
<evidence type="ECO:0000256" key="2">
    <source>
        <dbReference type="SAM" id="MobiDB-lite"/>
    </source>
</evidence>
<name>A0ABM4ZPZ5_VULVU</name>
<reference evidence="4" key="1">
    <citation type="submission" date="2025-05" db="UniProtKB">
        <authorList>
            <consortium name="RefSeq"/>
        </authorList>
    </citation>
    <scope>NUCLEOTIDE SEQUENCE [LARGE SCALE GENOMIC DNA]</scope>
</reference>
<keyword evidence="3" id="KW-1133">Transmembrane helix</keyword>
<feature type="compositionally biased region" description="Low complexity" evidence="2">
    <location>
        <begin position="194"/>
        <end position="237"/>
    </location>
</feature>
<feature type="region of interest" description="Disordered" evidence="2">
    <location>
        <begin position="288"/>
        <end position="430"/>
    </location>
</feature>
<feature type="transmembrane region" description="Helical" evidence="3">
    <location>
        <begin position="261"/>
        <end position="279"/>
    </location>
</feature>
<keyword evidence="4" id="KW-1185">Reference proteome</keyword>
<feature type="compositionally biased region" description="Low complexity" evidence="2">
    <location>
        <begin position="152"/>
        <end position="169"/>
    </location>
</feature>
<dbReference type="SUPFAM" id="SSF57938">
    <property type="entry name" value="DnaJ/Hsp40 cysteine-rich domain"/>
    <property type="match status" value="1"/>
</dbReference>
<dbReference type="InterPro" id="IPR044713">
    <property type="entry name" value="DNJA1/2-like"/>
</dbReference>
<feature type="compositionally biased region" description="Gly residues" evidence="2">
    <location>
        <begin position="363"/>
        <end position="373"/>
    </location>
</feature>
<protein>
    <submittedName>
        <fullName evidence="5">Uncharacterized protein</fullName>
    </submittedName>
</protein>
<evidence type="ECO:0000256" key="1">
    <source>
        <dbReference type="ARBA" id="ARBA00023186"/>
    </source>
</evidence>
<keyword evidence="3" id="KW-0472">Membrane</keyword>
<dbReference type="GeneID" id="140597849"/>
<feature type="compositionally biased region" description="Pro residues" evidence="2">
    <location>
        <begin position="135"/>
        <end position="151"/>
    </location>
</feature>
<evidence type="ECO:0000313" key="5">
    <source>
        <dbReference type="RefSeq" id="XP_072604617.1"/>
    </source>
</evidence>
<sequence length="509" mass="54122">MVQQIQSVCMECHGERISPKDRCKSCDGRKIVREKNLEVHIDKGMKDGQKTTFHGQIVKHGDIKHLLNKGMPIYRRPYEKGCFLIIEFKEFSRSPAAQGCEVPDHDLRAHLAVGDPRALRGRDLPGVTYRGAPTGPEPGQPGPPGDSPVPGPTSVAASATSAYATGRPPRGLRRRALPPASSRSSLGAETPGVASFPRRASASAPRTAAGPALPRAAAESRGPRLPAAAAPAFPAARRGGRGGRGEHFGCGSSGDGSHPCAFLLFLPLLLLLFLLLFLLPEQSRRRHAAARAPPRSPPPPPARCIVGRLAPRPRSARRPPPAALGAGGTRRGSPGACVWLRPSRGAAGRAGREGVRASRPGRAGRGQGGGRAGAGPQRARRRLAGPRGRLRSPLSPAVPSPPALVDPAPQTGRRRRCPHPGKQEEPAVFGGSTRCEDDTCFRGMHSEPGKSRGSQTQRLDGFSQVTFMLHLKGAALANVLFLKPPVQFLDKAVNWLSSLLEMLFSQIFI</sequence>
<dbReference type="Gene3D" id="2.60.260.20">
    <property type="entry name" value="Urease metallochaperone UreE, N-terminal domain"/>
    <property type="match status" value="1"/>
</dbReference>
<dbReference type="PANTHER" id="PTHR43888">
    <property type="entry name" value="DNAJ-LIKE-2, ISOFORM A-RELATED"/>
    <property type="match status" value="1"/>
</dbReference>
<keyword evidence="1" id="KW-0143">Chaperone</keyword>
<gene>
    <name evidence="5" type="primary">LOC140597849</name>
</gene>
<dbReference type="RefSeq" id="XP_072604617.1">
    <property type="nucleotide sequence ID" value="XM_072748516.1"/>
</dbReference>
<feature type="compositionally biased region" description="Low complexity" evidence="2">
    <location>
        <begin position="177"/>
        <end position="186"/>
    </location>
</feature>
<feature type="region of interest" description="Disordered" evidence="2">
    <location>
        <begin position="118"/>
        <end position="242"/>
    </location>
</feature>
<organism evidence="4 5">
    <name type="scientific">Vulpes vulpes</name>
    <name type="common">Red fox</name>
    <dbReference type="NCBI Taxonomy" id="9627"/>
    <lineage>
        <taxon>Eukaryota</taxon>
        <taxon>Metazoa</taxon>
        <taxon>Chordata</taxon>
        <taxon>Craniata</taxon>
        <taxon>Vertebrata</taxon>
        <taxon>Euteleostomi</taxon>
        <taxon>Mammalia</taxon>
        <taxon>Eutheria</taxon>
        <taxon>Laurasiatheria</taxon>
        <taxon>Carnivora</taxon>
        <taxon>Caniformia</taxon>
        <taxon>Canidae</taxon>
        <taxon>Vulpes</taxon>
    </lineage>
</organism>
<reference evidence="5" key="2">
    <citation type="submission" date="2025-08" db="UniProtKB">
        <authorList>
            <consortium name="RefSeq"/>
        </authorList>
    </citation>
    <scope>IDENTIFICATION</scope>
    <source>
        <tissue evidence="5">Cell line</tissue>
    </source>
</reference>